<name>A0A9P7YN29_9HELO</name>
<dbReference type="InterPro" id="IPR058525">
    <property type="entry name" value="DUF8212"/>
</dbReference>
<dbReference type="Proteomes" id="UP000824998">
    <property type="component" value="Unassembled WGS sequence"/>
</dbReference>
<keyword evidence="4" id="KW-1185">Reference proteome</keyword>
<gene>
    <name evidence="3" type="ORF">BJ875DRAFT_482650</name>
</gene>
<feature type="domain" description="DUF8212" evidence="2">
    <location>
        <begin position="428"/>
        <end position="465"/>
    </location>
</feature>
<dbReference type="OrthoDB" id="674604at2759"/>
<evidence type="ECO:0000259" key="2">
    <source>
        <dbReference type="Pfam" id="PF26640"/>
    </source>
</evidence>
<dbReference type="PANTHER" id="PTHR10622">
    <property type="entry name" value="HET DOMAIN-CONTAINING PROTEIN"/>
    <property type="match status" value="1"/>
</dbReference>
<comment type="caution">
    <text evidence="3">The sequence shown here is derived from an EMBL/GenBank/DDBJ whole genome shotgun (WGS) entry which is preliminary data.</text>
</comment>
<protein>
    <submittedName>
        <fullName evidence="3">Heterokaryon incompatibility protein-domain-containing protein</fullName>
    </submittedName>
</protein>
<dbReference type="InterPro" id="IPR010730">
    <property type="entry name" value="HET"/>
</dbReference>
<evidence type="ECO:0000259" key="1">
    <source>
        <dbReference type="Pfam" id="PF06985"/>
    </source>
</evidence>
<dbReference type="PANTHER" id="PTHR10622:SF10">
    <property type="entry name" value="HET DOMAIN-CONTAINING PROTEIN"/>
    <property type="match status" value="1"/>
</dbReference>
<evidence type="ECO:0000313" key="4">
    <source>
        <dbReference type="Proteomes" id="UP000824998"/>
    </source>
</evidence>
<dbReference type="AlphaFoldDB" id="A0A9P7YN29"/>
<dbReference type="Pfam" id="PF26640">
    <property type="entry name" value="DUF8212"/>
    <property type="match status" value="1"/>
</dbReference>
<proteinExistence type="predicted"/>
<dbReference type="EMBL" id="MU251416">
    <property type="protein sequence ID" value="KAG9236043.1"/>
    <property type="molecule type" value="Genomic_DNA"/>
</dbReference>
<organism evidence="3 4">
    <name type="scientific">Amylocarpus encephaloides</name>
    <dbReference type="NCBI Taxonomy" id="45428"/>
    <lineage>
        <taxon>Eukaryota</taxon>
        <taxon>Fungi</taxon>
        <taxon>Dikarya</taxon>
        <taxon>Ascomycota</taxon>
        <taxon>Pezizomycotina</taxon>
        <taxon>Leotiomycetes</taxon>
        <taxon>Helotiales</taxon>
        <taxon>Helotiales incertae sedis</taxon>
        <taxon>Amylocarpus</taxon>
    </lineage>
</organism>
<evidence type="ECO:0000313" key="3">
    <source>
        <dbReference type="EMBL" id="KAG9236043.1"/>
    </source>
</evidence>
<sequence>MQDLSGDDGKKREDYHKIRFCEEQALRDGLEYLWVDSFCLDRMSTEAVNSMFRWCAEATRCYVFLSDVSTYQYDEHAADQDDVLSAFRKSRWFTRGWTLQELIAPRDVEFYTAQWISIGTKMSLATIISEITGIPREVLTHSKRHDEYSVPERMAWASHRRTTRIEDRAYCLMGLFGVNMPLLYGEGENASQRLQKEIMSLTNQISGLRLLVVDSNPLTIETFASKDQPEYAILSHTWGTNEVSFQDILLGKAPDRRGGYQKIKKCCEQAARDGFKYLWVDTCCIDKSSSAELQEAICSMYKWYQNARVCYAYLEDYEPETSPPSQLSSCKWFTRGWTLQELLAPASVKFYDSKWIKFGTKTNLCLQLADITGIDPQVLRGGDPMRQAVAERMSWASGRTTSRIEDAAYSLMGLFNVFMPMLYGEGERAFMRLQEEIMKQSEDYTLFAWNCAEPESHQRGLFARSPTEFKGHVRRVQDISSGNQQFTSQYRTPAEQLHNPATMTSRGMLIGLPLLEKDAMKMGTSKQHGAQARIRRIGRGFGPFRRFQSSNDEPKLKPGTYLALICRIESGGGKKGQILCIWLQKHPEHPQRGIFTRLSPSDVILLPEKRASDFKLHTIYIVPDIVSDSSAFPEERRTGNNWVSLFT</sequence>
<dbReference type="Pfam" id="PF06985">
    <property type="entry name" value="HET"/>
    <property type="match status" value="1"/>
</dbReference>
<reference evidence="3" key="1">
    <citation type="journal article" date="2021" name="IMA Fungus">
        <title>Genomic characterization of three marine fungi, including Emericellopsis atlantica sp. nov. with signatures of a generalist lifestyle and marine biomass degradation.</title>
        <authorList>
            <person name="Hagestad O.C."/>
            <person name="Hou L."/>
            <person name="Andersen J.H."/>
            <person name="Hansen E.H."/>
            <person name="Altermark B."/>
            <person name="Li C."/>
            <person name="Kuhnert E."/>
            <person name="Cox R.J."/>
            <person name="Crous P.W."/>
            <person name="Spatafora J.W."/>
            <person name="Lail K."/>
            <person name="Amirebrahimi M."/>
            <person name="Lipzen A."/>
            <person name="Pangilinan J."/>
            <person name="Andreopoulos W."/>
            <person name="Hayes R.D."/>
            <person name="Ng V."/>
            <person name="Grigoriev I.V."/>
            <person name="Jackson S.A."/>
            <person name="Sutton T.D.S."/>
            <person name="Dobson A.D.W."/>
            <person name="Rama T."/>
        </authorList>
    </citation>
    <scope>NUCLEOTIDE SEQUENCE</scope>
    <source>
        <strain evidence="3">TRa018bII</strain>
    </source>
</reference>
<feature type="domain" description="Heterokaryon incompatibility" evidence="1">
    <location>
        <begin position="231"/>
        <end position="319"/>
    </location>
</feature>
<accession>A0A9P7YN29</accession>